<protein>
    <submittedName>
        <fullName evidence="2">Uncharacterized protein</fullName>
    </submittedName>
</protein>
<name>A0ABW6A0M6_9FLAO</name>
<keyword evidence="3" id="KW-1185">Reference proteome</keyword>
<dbReference type="RefSeq" id="WP_194506945.1">
    <property type="nucleotide sequence ID" value="NZ_JADILU010000002.1"/>
</dbReference>
<feature type="transmembrane region" description="Helical" evidence="1">
    <location>
        <begin position="104"/>
        <end position="124"/>
    </location>
</feature>
<evidence type="ECO:0000313" key="2">
    <source>
        <dbReference type="EMBL" id="MFD2917838.1"/>
    </source>
</evidence>
<evidence type="ECO:0000256" key="1">
    <source>
        <dbReference type="SAM" id="Phobius"/>
    </source>
</evidence>
<dbReference type="Proteomes" id="UP001597548">
    <property type="component" value="Unassembled WGS sequence"/>
</dbReference>
<feature type="transmembrane region" description="Helical" evidence="1">
    <location>
        <begin position="73"/>
        <end position="92"/>
    </location>
</feature>
<organism evidence="2 3">
    <name type="scientific">Psychroserpens luteus</name>
    <dbReference type="NCBI Taxonomy" id="1434066"/>
    <lineage>
        <taxon>Bacteria</taxon>
        <taxon>Pseudomonadati</taxon>
        <taxon>Bacteroidota</taxon>
        <taxon>Flavobacteriia</taxon>
        <taxon>Flavobacteriales</taxon>
        <taxon>Flavobacteriaceae</taxon>
        <taxon>Psychroserpens</taxon>
    </lineage>
</organism>
<sequence length="164" mass="19411">MKFRLIFAMYVFLFLMLIATGLTAVSRFVETFAGIDFDFTSSNHIGFAFSIFRTSLAVTLPLFGLFFRNRFGWFLITQYFYFILFNLIFSFYDDLVNDEWVNDIRYFLILIFFLLVNLGLLFIVNHHKIFSKEFHNDLKLKSKYNLISAIIGFGISIIFFVLKN</sequence>
<evidence type="ECO:0000313" key="3">
    <source>
        <dbReference type="Proteomes" id="UP001597548"/>
    </source>
</evidence>
<keyword evidence="1" id="KW-0472">Membrane</keyword>
<proteinExistence type="predicted"/>
<keyword evidence="1" id="KW-1133">Transmembrane helix</keyword>
<feature type="transmembrane region" description="Helical" evidence="1">
    <location>
        <begin position="45"/>
        <end position="66"/>
    </location>
</feature>
<comment type="caution">
    <text evidence="2">The sequence shown here is derived from an EMBL/GenBank/DDBJ whole genome shotgun (WGS) entry which is preliminary data.</text>
</comment>
<gene>
    <name evidence="2" type="ORF">ACFS29_19450</name>
</gene>
<feature type="transmembrane region" description="Helical" evidence="1">
    <location>
        <begin position="7"/>
        <end position="25"/>
    </location>
</feature>
<reference evidence="3" key="1">
    <citation type="journal article" date="2019" name="Int. J. Syst. Evol. Microbiol.">
        <title>The Global Catalogue of Microorganisms (GCM) 10K type strain sequencing project: providing services to taxonomists for standard genome sequencing and annotation.</title>
        <authorList>
            <consortium name="The Broad Institute Genomics Platform"/>
            <consortium name="The Broad Institute Genome Sequencing Center for Infectious Disease"/>
            <person name="Wu L."/>
            <person name="Ma J."/>
        </authorList>
    </citation>
    <scope>NUCLEOTIDE SEQUENCE [LARGE SCALE GENOMIC DNA]</scope>
    <source>
        <strain evidence="3">KCTC 32514</strain>
    </source>
</reference>
<keyword evidence="1" id="KW-0812">Transmembrane</keyword>
<accession>A0ABW6A0M6</accession>
<dbReference type="EMBL" id="JBHUOS010000016">
    <property type="protein sequence ID" value="MFD2917838.1"/>
    <property type="molecule type" value="Genomic_DNA"/>
</dbReference>
<feature type="transmembrane region" description="Helical" evidence="1">
    <location>
        <begin position="144"/>
        <end position="162"/>
    </location>
</feature>